<feature type="domain" description="Heme-copper oxidase subunit III family profile" evidence="7">
    <location>
        <begin position="22"/>
        <end position="317"/>
    </location>
</feature>
<dbReference type="PANTHER" id="PTHR11403:SF6">
    <property type="entry name" value="NITRIC OXIDE REDUCTASE SUBUNIT E"/>
    <property type="match status" value="1"/>
</dbReference>
<dbReference type="PANTHER" id="PTHR11403">
    <property type="entry name" value="CYTOCHROME C OXIDASE SUBUNIT III"/>
    <property type="match status" value="1"/>
</dbReference>
<evidence type="ECO:0000256" key="3">
    <source>
        <dbReference type="ARBA" id="ARBA00022692"/>
    </source>
</evidence>
<reference evidence="8" key="1">
    <citation type="submission" date="2018-06" db="EMBL/GenBank/DDBJ databases">
        <authorList>
            <person name="Zhirakovskaya E."/>
        </authorList>
    </citation>
    <scope>NUCLEOTIDE SEQUENCE</scope>
</reference>
<feature type="transmembrane region" description="Helical" evidence="6">
    <location>
        <begin position="298"/>
        <end position="316"/>
    </location>
</feature>
<dbReference type="PROSITE" id="PS50253">
    <property type="entry name" value="COX3"/>
    <property type="match status" value="1"/>
</dbReference>
<comment type="subcellular location">
    <subcellularLocation>
        <location evidence="1">Membrane</location>
        <topology evidence="1">Multi-pass membrane protein</topology>
    </subcellularLocation>
</comment>
<name>A0A3B1DVI0_9ZZZZ</name>
<dbReference type="Gene3D" id="1.20.120.80">
    <property type="entry name" value="Cytochrome c oxidase, subunit III, four-helix bundle"/>
    <property type="match status" value="2"/>
</dbReference>
<organism evidence="8">
    <name type="scientific">hydrothermal vent metagenome</name>
    <dbReference type="NCBI Taxonomy" id="652676"/>
    <lineage>
        <taxon>unclassified sequences</taxon>
        <taxon>metagenomes</taxon>
        <taxon>ecological metagenomes</taxon>
    </lineage>
</organism>
<dbReference type="InterPro" id="IPR000298">
    <property type="entry name" value="Cyt_c_oxidase-like_su3"/>
</dbReference>
<dbReference type="InterPro" id="IPR024791">
    <property type="entry name" value="Cyt_c/ubiquinol_Oxase_su3"/>
</dbReference>
<keyword evidence="4 6" id="KW-1133">Transmembrane helix</keyword>
<dbReference type="GO" id="GO:0019646">
    <property type="term" value="P:aerobic electron transport chain"/>
    <property type="evidence" value="ECO:0007669"/>
    <property type="project" value="InterPro"/>
</dbReference>
<evidence type="ECO:0000259" key="7">
    <source>
        <dbReference type="PROSITE" id="PS50253"/>
    </source>
</evidence>
<evidence type="ECO:0000256" key="6">
    <source>
        <dbReference type="SAM" id="Phobius"/>
    </source>
</evidence>
<sequence length="317" mass="35838">MSAPSQAAKPPLKMGIPIPNSKLGMWLFLGTEIMFFTAFIGTYIVLRLGSPGWPTDPDVTHLRIWAGGLNTFVLLTSSYFVVMAHDAMVKKDFSLARKYLIWTFLAAVLFLGIKSYEYYGKITHDILPGHIAETDEQAMNKADHEIKTSLDAELNSLMAGAKGLSENPNVAQLRIALNAELKTITEENDRKNKLTRYIGLSEEHKKLHNKIKGNGFTLHSFEEKLKELKENETYQPLMASVHNPHPIPYGNLFASCYFLMTGFHAIHVLIGMLLFAIVLKQGSQLNASWTDFVENSGLYWHFVDLVWIFLFPLLYII</sequence>
<dbReference type="InterPro" id="IPR035973">
    <property type="entry name" value="Cyt_c_oxidase_su3-like_sf"/>
</dbReference>
<accession>A0A3B1DVI0</accession>
<feature type="transmembrane region" description="Helical" evidence="6">
    <location>
        <begin position="99"/>
        <end position="119"/>
    </location>
</feature>
<keyword evidence="3 6" id="KW-0812">Transmembrane</keyword>
<feature type="transmembrane region" description="Helical" evidence="6">
    <location>
        <begin position="23"/>
        <end position="44"/>
    </location>
</feature>
<evidence type="ECO:0000313" key="8">
    <source>
        <dbReference type="EMBL" id="VAX40098.1"/>
    </source>
</evidence>
<evidence type="ECO:0000256" key="5">
    <source>
        <dbReference type="ARBA" id="ARBA00023136"/>
    </source>
</evidence>
<dbReference type="GO" id="GO:0016020">
    <property type="term" value="C:membrane"/>
    <property type="evidence" value="ECO:0007669"/>
    <property type="project" value="UniProtKB-SubCell"/>
</dbReference>
<dbReference type="InterPro" id="IPR013833">
    <property type="entry name" value="Cyt_c_oxidase_su3_a-hlx"/>
</dbReference>
<evidence type="ECO:0000256" key="4">
    <source>
        <dbReference type="ARBA" id="ARBA00022989"/>
    </source>
</evidence>
<evidence type="ECO:0000256" key="1">
    <source>
        <dbReference type="ARBA" id="ARBA00004141"/>
    </source>
</evidence>
<proteinExistence type="inferred from homology"/>
<keyword evidence="5 6" id="KW-0472">Membrane</keyword>
<gene>
    <name evidence="8" type="ORF">MNBD_PLANCTO02-1702</name>
</gene>
<dbReference type="SUPFAM" id="SSF81452">
    <property type="entry name" value="Cytochrome c oxidase subunit III-like"/>
    <property type="match status" value="2"/>
</dbReference>
<dbReference type="CDD" id="cd00386">
    <property type="entry name" value="Heme_Cu_Oxidase_III_like"/>
    <property type="match status" value="1"/>
</dbReference>
<feature type="transmembrane region" description="Helical" evidence="6">
    <location>
        <begin position="252"/>
        <end position="277"/>
    </location>
</feature>
<evidence type="ECO:0000256" key="2">
    <source>
        <dbReference type="ARBA" id="ARBA00010581"/>
    </source>
</evidence>
<dbReference type="AlphaFoldDB" id="A0A3B1DVI0"/>
<protein>
    <submittedName>
        <fullName evidence="8">Heme/copper-type cytochrome/quinol oxidase, subunit III, putative</fullName>
    </submittedName>
</protein>
<dbReference type="EMBL" id="UOGL01000401">
    <property type="protein sequence ID" value="VAX40098.1"/>
    <property type="molecule type" value="Genomic_DNA"/>
</dbReference>
<feature type="transmembrane region" description="Helical" evidence="6">
    <location>
        <begin position="64"/>
        <end position="87"/>
    </location>
</feature>
<dbReference type="GO" id="GO:0004129">
    <property type="term" value="F:cytochrome-c oxidase activity"/>
    <property type="evidence" value="ECO:0007669"/>
    <property type="project" value="InterPro"/>
</dbReference>
<dbReference type="Pfam" id="PF00510">
    <property type="entry name" value="COX3"/>
    <property type="match status" value="2"/>
</dbReference>
<comment type="similarity">
    <text evidence="2">Belongs to the cytochrome c oxidase subunit 3 family.</text>
</comment>